<dbReference type="UniPathway" id="UPA00135">
    <property type="reaction ID" value="UER00198"/>
</dbReference>
<reference evidence="12" key="1">
    <citation type="submission" date="2021-01" db="EMBL/GenBank/DDBJ databases">
        <authorList>
            <person name="Corre E."/>
            <person name="Pelletier E."/>
            <person name="Niang G."/>
            <person name="Scheremetjew M."/>
            <person name="Finn R."/>
            <person name="Kale V."/>
            <person name="Holt S."/>
            <person name="Cochrane G."/>
            <person name="Meng A."/>
            <person name="Brown T."/>
            <person name="Cohen L."/>
        </authorList>
    </citation>
    <scope>NUCLEOTIDE SEQUENCE</scope>
    <source>
        <strain evidence="12">CCMP1381</strain>
    </source>
</reference>
<dbReference type="GO" id="GO:0006564">
    <property type="term" value="P:L-serine biosynthetic process"/>
    <property type="evidence" value="ECO:0007669"/>
    <property type="project" value="UniProtKB-KW"/>
</dbReference>
<gene>
    <name evidence="12" type="ORF">DSPE1174_LOCUS17911</name>
</gene>
<dbReference type="Pfam" id="PF12710">
    <property type="entry name" value="HAD"/>
    <property type="match status" value="1"/>
</dbReference>
<dbReference type="GO" id="GO:0005737">
    <property type="term" value="C:cytoplasm"/>
    <property type="evidence" value="ECO:0007669"/>
    <property type="project" value="TreeGrafter"/>
</dbReference>
<sequence>MFSMTWRRPILHANVPRALSRSLGSSASISLARESLRTAQAVCFDVDSTVITEEGIDVLAAHCGAGEAVAELTAKAMGGTMLFQDALAARLDLIRPSMNDITDCLADHPPQLTPGVHELIDALHERGTAVYLVSGGFRQMINPIAERLSIPLDRIYANNLIFNEDGSYQGFDPTELTSMDGGKPRVIERLKAEHGYEPVVAIGDGVTDMQASPPAEAFIGFGGVACREPVKNGADWFVTDFTELVQIVK</sequence>
<proteinExistence type="inferred from homology"/>
<dbReference type="InterPro" id="IPR004469">
    <property type="entry name" value="PSP"/>
</dbReference>
<evidence type="ECO:0000256" key="3">
    <source>
        <dbReference type="ARBA" id="ARBA00009184"/>
    </source>
</evidence>
<dbReference type="EC" id="3.1.3.3" evidence="4"/>
<evidence type="ECO:0000256" key="9">
    <source>
        <dbReference type="ARBA" id="ARBA00023299"/>
    </source>
</evidence>
<dbReference type="InterPro" id="IPR023214">
    <property type="entry name" value="HAD_sf"/>
</dbReference>
<dbReference type="PANTHER" id="PTHR43344">
    <property type="entry name" value="PHOSPHOSERINE PHOSPHATASE"/>
    <property type="match status" value="1"/>
</dbReference>
<protein>
    <recommendedName>
        <fullName evidence="4">phosphoserine phosphatase</fullName>
        <ecNumber evidence="4">3.1.3.3</ecNumber>
    </recommendedName>
    <alternativeName>
        <fullName evidence="10">O-phosphoserine phosphohydrolase</fullName>
    </alternativeName>
</protein>
<comment type="cofactor">
    <cofactor evidence="1">
        <name>Mg(2+)</name>
        <dbReference type="ChEBI" id="CHEBI:18420"/>
    </cofactor>
</comment>
<name>A0A7S2D0K5_9STRA</name>
<evidence type="ECO:0000313" key="12">
    <source>
        <dbReference type="EMBL" id="CAD9438686.1"/>
    </source>
</evidence>
<organism evidence="12">
    <name type="scientific">Octactis speculum</name>
    <dbReference type="NCBI Taxonomy" id="3111310"/>
    <lineage>
        <taxon>Eukaryota</taxon>
        <taxon>Sar</taxon>
        <taxon>Stramenopiles</taxon>
        <taxon>Ochrophyta</taxon>
        <taxon>Dictyochophyceae</taxon>
        <taxon>Dictyochales</taxon>
        <taxon>Dictyochaceae</taxon>
        <taxon>Octactis</taxon>
    </lineage>
</organism>
<evidence type="ECO:0000256" key="4">
    <source>
        <dbReference type="ARBA" id="ARBA00012640"/>
    </source>
</evidence>
<keyword evidence="7" id="KW-0378">Hydrolase</keyword>
<keyword evidence="5" id="KW-0028">Amino-acid biosynthesis</keyword>
<dbReference type="GO" id="GO:0000287">
    <property type="term" value="F:magnesium ion binding"/>
    <property type="evidence" value="ECO:0007669"/>
    <property type="project" value="TreeGrafter"/>
</dbReference>
<evidence type="ECO:0000256" key="2">
    <source>
        <dbReference type="ARBA" id="ARBA00005135"/>
    </source>
</evidence>
<keyword evidence="8" id="KW-0460">Magnesium</keyword>
<dbReference type="GO" id="GO:0036424">
    <property type="term" value="F:L-phosphoserine phosphatase activity"/>
    <property type="evidence" value="ECO:0007669"/>
    <property type="project" value="InterPro"/>
</dbReference>
<dbReference type="NCBIfam" id="TIGR01488">
    <property type="entry name" value="HAD-SF-IB"/>
    <property type="match status" value="1"/>
</dbReference>
<evidence type="ECO:0000256" key="11">
    <source>
        <dbReference type="PIRSR" id="PIRSR604469-1"/>
    </source>
</evidence>
<comment type="pathway">
    <text evidence="2">Amino-acid biosynthesis; L-serine biosynthesis; L-serine from 3-phospho-D-glycerate: step 3/3.</text>
</comment>
<dbReference type="CDD" id="cd04309">
    <property type="entry name" value="HAD_PSP_eu"/>
    <property type="match status" value="1"/>
</dbReference>
<dbReference type="InterPro" id="IPR036412">
    <property type="entry name" value="HAD-like_sf"/>
</dbReference>
<accession>A0A7S2D0K5</accession>
<feature type="active site" description="Nucleophile" evidence="11">
    <location>
        <position position="45"/>
    </location>
</feature>
<comment type="similarity">
    <text evidence="3">Belongs to the HAD-like hydrolase superfamily. SerB family.</text>
</comment>
<feature type="active site" description="Proton donor" evidence="11">
    <location>
        <position position="47"/>
    </location>
</feature>
<dbReference type="Gene3D" id="1.10.150.210">
    <property type="entry name" value="Phosphoserine phosphatase, domain 2"/>
    <property type="match status" value="1"/>
</dbReference>
<keyword evidence="9" id="KW-0718">Serine biosynthesis</keyword>
<evidence type="ECO:0000256" key="1">
    <source>
        <dbReference type="ARBA" id="ARBA00001946"/>
    </source>
</evidence>
<dbReference type="EMBL" id="HBGS01034724">
    <property type="protein sequence ID" value="CAD9438686.1"/>
    <property type="molecule type" value="Transcribed_RNA"/>
</dbReference>
<dbReference type="InterPro" id="IPR050582">
    <property type="entry name" value="HAD-like_SerB"/>
</dbReference>
<evidence type="ECO:0000256" key="5">
    <source>
        <dbReference type="ARBA" id="ARBA00022605"/>
    </source>
</evidence>
<dbReference type="NCBIfam" id="TIGR00338">
    <property type="entry name" value="serB"/>
    <property type="match status" value="1"/>
</dbReference>
<dbReference type="Gene3D" id="3.40.50.1000">
    <property type="entry name" value="HAD superfamily/HAD-like"/>
    <property type="match status" value="1"/>
</dbReference>
<evidence type="ECO:0000256" key="7">
    <source>
        <dbReference type="ARBA" id="ARBA00022801"/>
    </source>
</evidence>
<dbReference type="AlphaFoldDB" id="A0A7S2D0K5"/>
<keyword evidence="6" id="KW-0479">Metal-binding</keyword>
<dbReference type="SUPFAM" id="SSF56784">
    <property type="entry name" value="HAD-like"/>
    <property type="match status" value="1"/>
</dbReference>
<dbReference type="FunFam" id="3.40.50.1000:FF:000077">
    <property type="entry name" value="Phosphoserine phosphatase, chloroplastic"/>
    <property type="match status" value="1"/>
</dbReference>
<evidence type="ECO:0000256" key="10">
    <source>
        <dbReference type="ARBA" id="ARBA00031693"/>
    </source>
</evidence>
<dbReference type="PANTHER" id="PTHR43344:SF2">
    <property type="entry name" value="PHOSPHOSERINE PHOSPHATASE"/>
    <property type="match status" value="1"/>
</dbReference>
<evidence type="ECO:0000256" key="6">
    <source>
        <dbReference type="ARBA" id="ARBA00022723"/>
    </source>
</evidence>
<evidence type="ECO:0000256" key="8">
    <source>
        <dbReference type="ARBA" id="ARBA00022842"/>
    </source>
</evidence>